<dbReference type="AlphaFoldDB" id="A0A511HPD9"/>
<evidence type="ECO:0000313" key="2">
    <source>
        <dbReference type="EMBL" id="SDE53879.1"/>
    </source>
</evidence>
<reference evidence="1 4" key="2">
    <citation type="submission" date="2019-07" db="EMBL/GenBank/DDBJ databases">
        <title>Whole genome shotgun sequence of Myxococcus virescens NBRC 100334.</title>
        <authorList>
            <person name="Hosoyama A."/>
            <person name="Uohara A."/>
            <person name="Ohji S."/>
            <person name="Ichikawa N."/>
        </authorList>
    </citation>
    <scope>NUCLEOTIDE SEQUENCE [LARGE SCALE GENOMIC DNA]</scope>
    <source>
        <strain evidence="1 4">NBRC 100334</strain>
    </source>
</reference>
<dbReference type="EMBL" id="BJVY01000074">
    <property type="protein sequence ID" value="GEL75452.1"/>
    <property type="molecule type" value="Genomic_DNA"/>
</dbReference>
<organism evidence="1 4">
    <name type="scientific">Myxococcus virescens</name>
    <dbReference type="NCBI Taxonomy" id="83456"/>
    <lineage>
        <taxon>Bacteria</taxon>
        <taxon>Pseudomonadati</taxon>
        <taxon>Myxococcota</taxon>
        <taxon>Myxococcia</taxon>
        <taxon>Myxococcales</taxon>
        <taxon>Cystobacterineae</taxon>
        <taxon>Myxococcaceae</taxon>
        <taxon>Myxococcus</taxon>
    </lineage>
</organism>
<protein>
    <submittedName>
        <fullName evidence="1">Uncharacterized protein</fullName>
    </submittedName>
</protein>
<name>A0A511HPD9_9BACT</name>
<evidence type="ECO:0000313" key="3">
    <source>
        <dbReference type="Proteomes" id="UP000198717"/>
    </source>
</evidence>
<dbReference type="RefSeq" id="WP_090491636.1">
    <property type="nucleotide sequence ID" value="NZ_BJVY01000074.1"/>
</dbReference>
<evidence type="ECO:0000313" key="1">
    <source>
        <dbReference type="EMBL" id="GEL75452.1"/>
    </source>
</evidence>
<comment type="caution">
    <text evidence="1">The sequence shown here is derived from an EMBL/GenBank/DDBJ whole genome shotgun (WGS) entry which is preliminary data.</text>
</comment>
<gene>
    <name evidence="1" type="ORF">MVI01_72360</name>
    <name evidence="2" type="ORF">SAMN04488504_108115</name>
</gene>
<evidence type="ECO:0000313" key="4">
    <source>
        <dbReference type="Proteomes" id="UP000321224"/>
    </source>
</evidence>
<reference evidence="2 3" key="1">
    <citation type="submission" date="2016-10" db="EMBL/GenBank/DDBJ databases">
        <authorList>
            <person name="Varghese N."/>
            <person name="Submissions S."/>
        </authorList>
    </citation>
    <scope>NUCLEOTIDE SEQUENCE [LARGE SCALE GENOMIC DNA]</scope>
    <source>
        <strain evidence="2 3">DSM 2260</strain>
    </source>
</reference>
<dbReference type="Proteomes" id="UP000198717">
    <property type="component" value="Unassembled WGS sequence"/>
</dbReference>
<dbReference type="Proteomes" id="UP000321224">
    <property type="component" value="Unassembled WGS sequence"/>
</dbReference>
<accession>A0A511HPD9</accession>
<sequence length="121" mass="13640">MTREELKRHLEQLGREAAARGPALKGVTDLFRLYWLALQHNLVVEGPEHTLDLKVSAAWVEEWLKMLRLPPHEHTLPVRAMAEGCGKCSPYEARITTVVAVPGLTRRECSTCRGDWLVVDG</sequence>
<dbReference type="EMBL" id="FNAJ01000008">
    <property type="protein sequence ID" value="SDE53879.1"/>
    <property type="molecule type" value="Genomic_DNA"/>
</dbReference>
<keyword evidence="3" id="KW-1185">Reference proteome</keyword>
<proteinExistence type="predicted"/>